<evidence type="ECO:0000313" key="6">
    <source>
        <dbReference type="EMBL" id="GGM94532.1"/>
    </source>
</evidence>
<evidence type="ECO:0000256" key="2">
    <source>
        <dbReference type="ARBA" id="ARBA00022729"/>
    </source>
</evidence>
<dbReference type="PANTHER" id="PTHR39210:SF1">
    <property type="entry name" value="HEPARIN-SULFATE LYASE"/>
    <property type="match status" value="1"/>
</dbReference>
<gene>
    <name evidence="6" type="ORF">GCM10010967_29800</name>
</gene>
<dbReference type="Gene3D" id="2.70.98.70">
    <property type="match status" value="1"/>
</dbReference>
<keyword evidence="3" id="KW-0574">Periplasm</keyword>
<keyword evidence="2" id="KW-0732">Signal</keyword>
<reference evidence="7" key="1">
    <citation type="journal article" date="2019" name="Int. J. Syst. Evol. Microbiol.">
        <title>The Global Catalogue of Microorganisms (GCM) 10K type strain sequencing project: providing services to taxonomists for standard genome sequencing and annotation.</title>
        <authorList>
            <consortium name="The Broad Institute Genomics Platform"/>
            <consortium name="The Broad Institute Genome Sequencing Center for Infectious Disease"/>
            <person name="Wu L."/>
            <person name="Ma J."/>
        </authorList>
    </citation>
    <scope>NUCLEOTIDE SEQUENCE [LARGE SCALE GENOMIC DNA]</scope>
    <source>
        <strain evidence="7">CGMCC 1.6375</strain>
    </source>
</reference>
<name>A0ABQ2HXJ6_9BACT</name>
<evidence type="ECO:0000256" key="3">
    <source>
        <dbReference type="ARBA" id="ARBA00022764"/>
    </source>
</evidence>
<accession>A0ABQ2HXJ6</accession>
<protein>
    <recommendedName>
        <fullName evidence="5">Heparinase II/III-like C-terminal domain-containing protein</fullName>
    </recommendedName>
</protein>
<dbReference type="Pfam" id="PF07940">
    <property type="entry name" value="Hepar_II_III_C"/>
    <property type="match status" value="1"/>
</dbReference>
<evidence type="ECO:0000313" key="7">
    <source>
        <dbReference type="Proteomes" id="UP000632339"/>
    </source>
</evidence>
<dbReference type="EMBL" id="BMLI01000001">
    <property type="protein sequence ID" value="GGM94532.1"/>
    <property type="molecule type" value="Genomic_DNA"/>
</dbReference>
<evidence type="ECO:0000256" key="1">
    <source>
        <dbReference type="ARBA" id="ARBA00004418"/>
    </source>
</evidence>
<keyword evidence="4" id="KW-0456">Lyase</keyword>
<dbReference type="Proteomes" id="UP000632339">
    <property type="component" value="Unassembled WGS sequence"/>
</dbReference>
<dbReference type="RefSeq" id="WP_019943061.1">
    <property type="nucleotide sequence ID" value="NZ_BMLI01000001.1"/>
</dbReference>
<comment type="subcellular location">
    <subcellularLocation>
        <location evidence="1">Periplasm</location>
    </subcellularLocation>
</comment>
<feature type="domain" description="Heparinase II/III-like C-terminal" evidence="5">
    <location>
        <begin position="517"/>
        <end position="657"/>
    </location>
</feature>
<dbReference type="InterPro" id="IPR008929">
    <property type="entry name" value="Chondroitin_lyas"/>
</dbReference>
<evidence type="ECO:0000259" key="5">
    <source>
        <dbReference type="Pfam" id="PF07940"/>
    </source>
</evidence>
<dbReference type="PANTHER" id="PTHR39210">
    <property type="entry name" value="HEPARIN-SULFATE LYASE"/>
    <property type="match status" value="1"/>
</dbReference>
<sequence>MKTRKSWNATALAVTLLSIPLTFKPASGQGARDGLVIPAFVPVPERTPHYPLKTARMIYKEADIMKARMNLVKYEEARKVRDSIVKAADPWLTRADSAIIDLMPDARVPRAFDLNPKGSPVHGDTVFKVGGFYPWIVDPDHPLQVKSPIDGQVFPSNDYLAYYKSGFSRQTGLDRTYADDGWGWIAPDGERYWFVAYANQWMWKGHIEPAFADLAHAYLLTGDKRYAHKAAVMLYRLAEVYPAMDHAVQSRYGLMERMKGHTYNGKILNLIWEASLIQNAAEAYDAIWDSIDADRELQQATGKSGEQIRAFIEANVLEDALDAYLQRKIQGNYGMHQIALLYILLARQHMDTEKYLHMLVEEPGESRVQAGLRYAFYNMIFRDGQPLEAPHYNLLTVQKITRFADMLRTGGTDLFAEPRLRGLIDSPLEMVATGKFTPAIGDSDDVLGSLTGQDADVYQVGYQTYRDPRYLTWLSAVNKTGARSFSSFESLFRDVLPEVPPLAGGRALPARPSRLLAGYGMGMLNNRPDAVALTFNYGFKGTHYHWDFLNFELFANGRKMIPDLGYPDAMNEYVKEVYTWSFNSVSHNTVVVDAQRQVNNVQGTLHDFSEGAFARSMDASSSTYPQTTAYRRNLIMVDADSAHSYVVDFFRVAGGKQHDYVLHGPPGKVVAEGNWGEKQPGTLAGRDVPFGEIYDDAKMGVKGYTGSYWNYKGSGYQYLHNVQKLNGDRTVLSYSHVSDPNARIKIHLLPQAGQEILMADAWDKPRAKNHLLKYAISRKKAAGNQPLRSTFTAVMEPFEGDRPLITAIRKLPAAQGEVVEVTRREGTDVIISDTTNGRKVISGRNIETDAHAAVVSFDRQGAVSRIYFSDGNYLKVNGKIFKAEATTGVVTDVDVMKRQVKVTLTKPSTKIPAGTIAHFANSLRKTGHPLKIVAMAGNALTLETADDILIGKVHTTVNSADSLVTDTNLPFAPLYTGATVLDRGLKPLGTLKVVQGNALLPSGKFSRTPAAGEDVWISNIGVGDRVIIKSKFSWVR</sequence>
<dbReference type="InterPro" id="IPR012480">
    <property type="entry name" value="Hepar_II_III_C"/>
</dbReference>
<dbReference type="SUPFAM" id="SSF48230">
    <property type="entry name" value="Chondroitin AC/alginate lyase"/>
    <property type="match status" value="1"/>
</dbReference>
<evidence type="ECO:0000256" key="4">
    <source>
        <dbReference type="ARBA" id="ARBA00023239"/>
    </source>
</evidence>
<organism evidence="6 7">
    <name type="scientific">Dyadobacter beijingensis</name>
    <dbReference type="NCBI Taxonomy" id="365489"/>
    <lineage>
        <taxon>Bacteria</taxon>
        <taxon>Pseudomonadati</taxon>
        <taxon>Bacteroidota</taxon>
        <taxon>Cytophagia</taxon>
        <taxon>Cytophagales</taxon>
        <taxon>Spirosomataceae</taxon>
        <taxon>Dyadobacter</taxon>
    </lineage>
</organism>
<keyword evidence="7" id="KW-1185">Reference proteome</keyword>
<comment type="caution">
    <text evidence="6">The sequence shown here is derived from an EMBL/GenBank/DDBJ whole genome shotgun (WGS) entry which is preliminary data.</text>
</comment>
<proteinExistence type="predicted"/>
<dbReference type="Gene3D" id="1.50.10.100">
    <property type="entry name" value="Chondroitin AC/alginate lyase"/>
    <property type="match status" value="1"/>
</dbReference>